<reference evidence="8 9" key="1">
    <citation type="submission" date="2017-07" db="EMBL/GenBank/DDBJ databases">
        <title>Draft Genome Sequences of Select Purple Nonsulfur Bacteria.</title>
        <authorList>
            <person name="Lasarre B."/>
            <person name="Mckinlay J.B."/>
        </authorList>
    </citation>
    <scope>NUCLEOTIDE SEQUENCE [LARGE SCALE GENOMIC DNA]</scope>
    <source>
        <strain evidence="8 9">DSM 11907</strain>
    </source>
</reference>
<dbReference type="PANTHER" id="PTHR18968">
    <property type="entry name" value="THIAMINE PYROPHOSPHATE ENZYMES"/>
    <property type="match status" value="1"/>
</dbReference>
<sequence>MSSARPASRAGDAARDDAGSLAGRAGPEAVDRPSGLAAANAAQFGSDVVAEMLRRLDVPWIALNPGASYRGLHDSLVNHLGNTAPQMLLCLHEESAVAIAHGWAKVTGRAMAVAVHSNVGLMHATMGLFNAWCDRMPMLVLGATGPVDAVKRRPWIDWIHTTRDQGALVRHYTKWDDQPASPGAARESLMRAWWLANSAPQAPTYVVLDVELQEAALPAPLPALDPARFMPPVVAGPPNDLVAHAAEILAKAERPLILAGRVSRDPAAWDRRVALAEAIGARVATNLKTGTAFPTEHPLHPWPISTFPGDGLIAAMREADVILSLDWIDLAGTLSVLKAPPAATVIQVSLDHQLHNGWSMDHQGLPPVDLMIAADPDATVAALLPALGERKKPAAAASPAVPAPAAAVPAEGPISVEHLARALHAALGDAPAALAHTTISWQGQWWPFRHPLDFLGSDGGGGLGAGPGLAVGAALALKDTERLAVAVCGDGDFLMGVTALWTAVHYRLPLLIVIANNRSFYNDEVHQERVARMRGRPVENKWIGQRIDEPAIDLAAMARAQGATGFGPVERGDALAPTLAEAVAAARAGQVVVVDVSVAPGYGTVAAALTRAP</sequence>
<evidence type="ECO:0000256" key="1">
    <source>
        <dbReference type="ARBA" id="ARBA00007812"/>
    </source>
</evidence>
<accession>A0A327JWV2</accession>
<dbReference type="GO" id="GO:0005948">
    <property type="term" value="C:acetolactate synthase complex"/>
    <property type="evidence" value="ECO:0007669"/>
    <property type="project" value="TreeGrafter"/>
</dbReference>
<dbReference type="GO" id="GO:0003984">
    <property type="term" value="F:acetolactate synthase activity"/>
    <property type="evidence" value="ECO:0007669"/>
    <property type="project" value="TreeGrafter"/>
</dbReference>
<feature type="compositionally biased region" description="Low complexity" evidence="4">
    <location>
        <begin position="1"/>
        <end position="11"/>
    </location>
</feature>
<name>A0A327JWV2_9BRAD</name>
<evidence type="ECO:0000256" key="4">
    <source>
        <dbReference type="SAM" id="MobiDB-lite"/>
    </source>
</evidence>
<dbReference type="OrthoDB" id="7534569at2"/>
<feature type="domain" description="Thiamine pyrophosphate enzyme N-terminal TPP-binding" evidence="7">
    <location>
        <begin position="45"/>
        <end position="156"/>
    </location>
</feature>
<dbReference type="GO" id="GO:0000287">
    <property type="term" value="F:magnesium ion binding"/>
    <property type="evidence" value="ECO:0007669"/>
    <property type="project" value="InterPro"/>
</dbReference>
<dbReference type="GO" id="GO:0009097">
    <property type="term" value="P:isoleucine biosynthetic process"/>
    <property type="evidence" value="ECO:0007669"/>
    <property type="project" value="TreeGrafter"/>
</dbReference>
<dbReference type="GO" id="GO:0050660">
    <property type="term" value="F:flavin adenine dinucleotide binding"/>
    <property type="evidence" value="ECO:0007669"/>
    <property type="project" value="TreeGrafter"/>
</dbReference>
<dbReference type="Proteomes" id="UP000248863">
    <property type="component" value="Unassembled WGS sequence"/>
</dbReference>
<dbReference type="GO" id="GO:0009099">
    <property type="term" value="P:L-valine biosynthetic process"/>
    <property type="evidence" value="ECO:0007669"/>
    <property type="project" value="TreeGrafter"/>
</dbReference>
<dbReference type="AlphaFoldDB" id="A0A327JWV2"/>
<dbReference type="InterPro" id="IPR012001">
    <property type="entry name" value="Thiamin_PyroP_enz_TPP-bd_dom"/>
</dbReference>
<dbReference type="InterPro" id="IPR029035">
    <property type="entry name" value="DHS-like_NAD/FAD-binding_dom"/>
</dbReference>
<proteinExistence type="inferred from homology"/>
<dbReference type="Pfam" id="PF02775">
    <property type="entry name" value="TPP_enzyme_C"/>
    <property type="match status" value="1"/>
</dbReference>
<evidence type="ECO:0000313" key="8">
    <source>
        <dbReference type="EMBL" id="RAI30687.1"/>
    </source>
</evidence>
<evidence type="ECO:0000256" key="3">
    <source>
        <dbReference type="RuleBase" id="RU362132"/>
    </source>
</evidence>
<dbReference type="SUPFAM" id="SSF52467">
    <property type="entry name" value="DHS-like NAD/FAD-binding domain"/>
    <property type="match status" value="1"/>
</dbReference>
<dbReference type="CDD" id="cd07035">
    <property type="entry name" value="TPP_PYR_POX_like"/>
    <property type="match status" value="1"/>
</dbReference>
<keyword evidence="2 3" id="KW-0786">Thiamine pyrophosphate</keyword>
<dbReference type="Gene3D" id="3.40.50.1220">
    <property type="entry name" value="TPP-binding domain"/>
    <property type="match status" value="1"/>
</dbReference>
<gene>
    <name evidence="8" type="ORF">CH338_27220</name>
</gene>
<dbReference type="InterPro" id="IPR012000">
    <property type="entry name" value="Thiamin_PyroP_enz_cen_dom"/>
</dbReference>
<evidence type="ECO:0000259" key="7">
    <source>
        <dbReference type="Pfam" id="PF02776"/>
    </source>
</evidence>
<dbReference type="GO" id="GO:0030976">
    <property type="term" value="F:thiamine pyrophosphate binding"/>
    <property type="evidence" value="ECO:0007669"/>
    <property type="project" value="InterPro"/>
</dbReference>
<evidence type="ECO:0000256" key="2">
    <source>
        <dbReference type="ARBA" id="ARBA00023052"/>
    </source>
</evidence>
<dbReference type="Gene3D" id="3.40.50.970">
    <property type="match status" value="2"/>
</dbReference>
<feature type="domain" description="Thiamine pyrophosphate enzyme central" evidence="5">
    <location>
        <begin position="242"/>
        <end position="382"/>
    </location>
</feature>
<dbReference type="InterPro" id="IPR029061">
    <property type="entry name" value="THDP-binding"/>
</dbReference>
<dbReference type="InterPro" id="IPR011766">
    <property type="entry name" value="TPP_enzyme_TPP-bd"/>
</dbReference>
<feature type="region of interest" description="Disordered" evidence="4">
    <location>
        <begin position="1"/>
        <end position="29"/>
    </location>
</feature>
<evidence type="ECO:0000259" key="5">
    <source>
        <dbReference type="Pfam" id="PF00205"/>
    </source>
</evidence>
<dbReference type="InterPro" id="IPR045229">
    <property type="entry name" value="TPP_enz"/>
</dbReference>
<dbReference type="PANTHER" id="PTHR18968:SF13">
    <property type="entry name" value="ACETOLACTATE SYNTHASE CATALYTIC SUBUNIT, MITOCHONDRIAL"/>
    <property type="match status" value="1"/>
</dbReference>
<dbReference type="Pfam" id="PF02776">
    <property type="entry name" value="TPP_enzyme_N"/>
    <property type="match status" value="1"/>
</dbReference>
<evidence type="ECO:0000259" key="6">
    <source>
        <dbReference type="Pfam" id="PF02775"/>
    </source>
</evidence>
<dbReference type="SUPFAM" id="SSF52518">
    <property type="entry name" value="Thiamin diphosphate-binding fold (THDP-binding)"/>
    <property type="match status" value="2"/>
</dbReference>
<feature type="domain" description="Thiamine pyrophosphate enzyme TPP-binding" evidence="6">
    <location>
        <begin position="441"/>
        <end position="596"/>
    </location>
</feature>
<organism evidence="8 9">
    <name type="scientific">Rhodoplanes elegans</name>
    <dbReference type="NCBI Taxonomy" id="29408"/>
    <lineage>
        <taxon>Bacteria</taxon>
        <taxon>Pseudomonadati</taxon>
        <taxon>Pseudomonadota</taxon>
        <taxon>Alphaproteobacteria</taxon>
        <taxon>Hyphomicrobiales</taxon>
        <taxon>Nitrobacteraceae</taxon>
        <taxon>Rhodoplanes</taxon>
    </lineage>
</organism>
<dbReference type="Pfam" id="PF00205">
    <property type="entry name" value="TPP_enzyme_M"/>
    <property type="match status" value="1"/>
</dbReference>
<dbReference type="EMBL" id="NPEU01000584">
    <property type="protein sequence ID" value="RAI30687.1"/>
    <property type="molecule type" value="Genomic_DNA"/>
</dbReference>
<comment type="caution">
    <text evidence="8">The sequence shown here is derived from an EMBL/GenBank/DDBJ whole genome shotgun (WGS) entry which is preliminary data.</text>
</comment>
<protein>
    <submittedName>
        <fullName evidence="8">Acetolactate synthase</fullName>
    </submittedName>
</protein>
<evidence type="ECO:0000313" key="9">
    <source>
        <dbReference type="Proteomes" id="UP000248863"/>
    </source>
</evidence>
<comment type="similarity">
    <text evidence="1 3">Belongs to the TPP enzyme family.</text>
</comment>
<keyword evidence="9" id="KW-1185">Reference proteome</keyword>